<dbReference type="OrthoDB" id="95531at2"/>
<dbReference type="Proteomes" id="UP000002072">
    <property type="component" value="Chromosome"/>
</dbReference>
<dbReference type="HOGENOM" id="CLU_990166_0_0_0"/>
<dbReference type="AlphaFoldDB" id="D1AYH7"/>
<dbReference type="KEGG" id="smf:Smon_0886"/>
<protein>
    <recommendedName>
        <fullName evidence="4">Lipoprotein</fullName>
    </recommendedName>
</protein>
<feature type="chain" id="PRO_5003020251" description="Lipoprotein" evidence="1">
    <location>
        <begin position="22"/>
        <end position="281"/>
    </location>
</feature>
<dbReference type="RefSeq" id="WP_012858902.1">
    <property type="nucleotide sequence ID" value="NC_013515.1"/>
</dbReference>
<proteinExistence type="predicted"/>
<keyword evidence="1" id="KW-0732">Signal</keyword>
<name>D1AYH7_STRM9</name>
<reference evidence="2 3" key="1">
    <citation type="journal article" date="2009" name="Stand. Genomic Sci.">
        <title>Complete genome sequence of Streptobacillus moniliformis type strain (9901T).</title>
        <authorList>
            <person name="Nolan M."/>
            <person name="Gronow S."/>
            <person name="Lapidus A."/>
            <person name="Ivanova N."/>
            <person name="Copeland A."/>
            <person name="Lucas S."/>
            <person name="Del Rio T.G."/>
            <person name="Chen F."/>
            <person name="Tice H."/>
            <person name="Pitluck S."/>
            <person name="Cheng J.F."/>
            <person name="Sims D."/>
            <person name="Meincke L."/>
            <person name="Bruce D."/>
            <person name="Goodwin L."/>
            <person name="Brettin T."/>
            <person name="Han C."/>
            <person name="Detter J.C."/>
            <person name="Ovchinikova G."/>
            <person name="Pati A."/>
            <person name="Mavromatis K."/>
            <person name="Mikhailova N."/>
            <person name="Chen A."/>
            <person name="Palaniappan K."/>
            <person name="Land M."/>
            <person name="Hauser L."/>
            <person name="Chang Y.J."/>
            <person name="Jeffries C.D."/>
            <person name="Rohde M."/>
            <person name="Sproer C."/>
            <person name="Goker M."/>
            <person name="Bristow J."/>
            <person name="Eisen J.A."/>
            <person name="Markowitz V."/>
            <person name="Hugenholtz P."/>
            <person name="Kyrpides N.C."/>
            <person name="Klenk H.P."/>
            <person name="Chain P."/>
        </authorList>
    </citation>
    <scope>NUCLEOTIDE SEQUENCE [LARGE SCALE GENOMIC DNA]</scope>
    <source>
        <strain evidence="3">ATCC 14647 / DSM 12112 / NCTC 10651 / 9901</strain>
    </source>
</reference>
<organism evidence="2 3">
    <name type="scientific">Streptobacillus moniliformis (strain ATCC 14647 / DSM 12112 / NCTC 10651 / 9901)</name>
    <dbReference type="NCBI Taxonomy" id="519441"/>
    <lineage>
        <taxon>Bacteria</taxon>
        <taxon>Fusobacteriati</taxon>
        <taxon>Fusobacteriota</taxon>
        <taxon>Fusobacteriia</taxon>
        <taxon>Fusobacteriales</taxon>
        <taxon>Leptotrichiaceae</taxon>
        <taxon>Streptobacillus</taxon>
    </lineage>
</organism>
<sequence length="281" mass="32767">MKKLIYSFIFFLTLLSCSSIVTENKRILNTYSIKNMNEIENLTIKDKLDLTNGEINLYHIKELKTEGIPKIIVDINYEKGIIDSFIISKIDASKILLSLNNVGDNKTINKEIIFARLPKDSKLEFKLENEYQVIDNTIFEIKTIETDRYKWIKLVPFFLDEDTFERKAKEKIEKESNVAFYENNMIMEYEIEEKIGNRVYKKSEAKLGNGKIIKGFGEPQAEIIIYCDNFQVNIKVNENGRWESIIPEAYIGNLKIIQKNIVDNKTIFTEVNGYSVKRKGE</sequence>
<dbReference type="PROSITE" id="PS51257">
    <property type="entry name" value="PROKAR_LIPOPROTEIN"/>
    <property type="match status" value="1"/>
</dbReference>
<evidence type="ECO:0000313" key="2">
    <source>
        <dbReference type="EMBL" id="ACZ01353.1"/>
    </source>
</evidence>
<accession>D1AYH7</accession>
<feature type="signal peptide" evidence="1">
    <location>
        <begin position="1"/>
        <end position="21"/>
    </location>
</feature>
<dbReference type="GeneID" id="29673165"/>
<gene>
    <name evidence="2" type="ordered locus">Smon_0886</name>
</gene>
<evidence type="ECO:0008006" key="4">
    <source>
        <dbReference type="Google" id="ProtNLM"/>
    </source>
</evidence>
<evidence type="ECO:0000256" key="1">
    <source>
        <dbReference type="SAM" id="SignalP"/>
    </source>
</evidence>
<dbReference type="STRING" id="519441.Smon_0886"/>
<keyword evidence="3" id="KW-1185">Reference proteome</keyword>
<evidence type="ECO:0000313" key="3">
    <source>
        <dbReference type="Proteomes" id="UP000002072"/>
    </source>
</evidence>
<dbReference type="EMBL" id="CP001779">
    <property type="protein sequence ID" value="ACZ01353.1"/>
    <property type="molecule type" value="Genomic_DNA"/>
</dbReference>